<proteinExistence type="predicted"/>
<feature type="chain" id="PRO_5045712398" evidence="1">
    <location>
        <begin position="19"/>
        <end position="73"/>
    </location>
</feature>
<evidence type="ECO:0000256" key="1">
    <source>
        <dbReference type="SAM" id="SignalP"/>
    </source>
</evidence>
<protein>
    <submittedName>
        <fullName evidence="2">Uncharacterized protein</fullName>
    </submittedName>
</protein>
<gene>
    <name evidence="2" type="ORF">VKT23_017466</name>
</gene>
<sequence>MKSSLALLLGLFVACANAAAVQKRNDKTVTIMTGPMTLTATRVYPSIIDTPPFMTTVTTEVVWTQYPTPTQHP</sequence>
<dbReference type="Proteomes" id="UP001498398">
    <property type="component" value="Unassembled WGS sequence"/>
</dbReference>
<evidence type="ECO:0000313" key="3">
    <source>
        <dbReference type="Proteomes" id="UP001498398"/>
    </source>
</evidence>
<accession>A0ABR1ITG2</accession>
<dbReference type="PROSITE" id="PS51257">
    <property type="entry name" value="PROKAR_LIPOPROTEIN"/>
    <property type="match status" value="1"/>
</dbReference>
<keyword evidence="3" id="KW-1185">Reference proteome</keyword>
<reference evidence="2 3" key="1">
    <citation type="submission" date="2024-01" db="EMBL/GenBank/DDBJ databases">
        <title>A draft genome for the cacao thread blight pathogen Marasmiellus scandens.</title>
        <authorList>
            <person name="Baruah I.K."/>
            <person name="Leung J."/>
            <person name="Bukari Y."/>
            <person name="Amoako-Attah I."/>
            <person name="Meinhardt L.W."/>
            <person name="Bailey B.A."/>
            <person name="Cohen S.P."/>
        </authorList>
    </citation>
    <scope>NUCLEOTIDE SEQUENCE [LARGE SCALE GENOMIC DNA]</scope>
    <source>
        <strain evidence="2 3">GH-19</strain>
    </source>
</reference>
<feature type="signal peptide" evidence="1">
    <location>
        <begin position="1"/>
        <end position="18"/>
    </location>
</feature>
<dbReference type="EMBL" id="JBANRG010000072">
    <property type="protein sequence ID" value="KAK7439538.1"/>
    <property type="molecule type" value="Genomic_DNA"/>
</dbReference>
<comment type="caution">
    <text evidence="2">The sequence shown here is derived from an EMBL/GenBank/DDBJ whole genome shotgun (WGS) entry which is preliminary data.</text>
</comment>
<evidence type="ECO:0000313" key="2">
    <source>
        <dbReference type="EMBL" id="KAK7439538.1"/>
    </source>
</evidence>
<name>A0ABR1ITG2_9AGAR</name>
<organism evidence="2 3">
    <name type="scientific">Marasmiellus scandens</name>
    <dbReference type="NCBI Taxonomy" id="2682957"/>
    <lineage>
        <taxon>Eukaryota</taxon>
        <taxon>Fungi</taxon>
        <taxon>Dikarya</taxon>
        <taxon>Basidiomycota</taxon>
        <taxon>Agaricomycotina</taxon>
        <taxon>Agaricomycetes</taxon>
        <taxon>Agaricomycetidae</taxon>
        <taxon>Agaricales</taxon>
        <taxon>Marasmiineae</taxon>
        <taxon>Omphalotaceae</taxon>
        <taxon>Marasmiellus</taxon>
    </lineage>
</organism>
<keyword evidence="1" id="KW-0732">Signal</keyword>